<proteinExistence type="evidence at transcript level"/>
<reference evidence="2" key="1">
    <citation type="submission" date="2005-07" db="EMBL/GenBank/DDBJ databases">
        <title>Form deprivation modulates proliferation of retinal neuroprogenitor cells in primate experimental myopia.</title>
        <authorList>
            <person name="Tkatchenko A.V."/>
            <person name="Walsh P.A."/>
            <person name="Tkatchenko T.V."/>
            <person name="Gustincich S."/>
            <person name="Raviola E."/>
        </authorList>
    </citation>
    <scope>NUCLEOTIDE SEQUENCE</scope>
</reference>
<feature type="region of interest" description="Disordered" evidence="1">
    <location>
        <begin position="1"/>
        <end position="30"/>
    </location>
</feature>
<evidence type="ECO:0000313" key="2">
    <source>
        <dbReference type="EMBL" id="AAZ81028.1"/>
    </source>
</evidence>
<protein>
    <submittedName>
        <fullName evidence="2">Coiled-coil domain containing 14</fullName>
    </submittedName>
</protein>
<dbReference type="AlphaFoldDB" id="Q3YAG6"/>
<feature type="compositionally biased region" description="Polar residues" evidence="1">
    <location>
        <begin position="21"/>
        <end position="30"/>
    </location>
</feature>
<gene>
    <name evidence="2" type="primary">FLJ12892</name>
</gene>
<evidence type="ECO:0000256" key="1">
    <source>
        <dbReference type="SAM" id="MobiDB-lite"/>
    </source>
</evidence>
<organism evidence="2">
    <name type="scientific">Macaca mulatta</name>
    <name type="common">Rhesus macaque</name>
    <dbReference type="NCBI Taxonomy" id="9544"/>
    <lineage>
        <taxon>Eukaryota</taxon>
        <taxon>Metazoa</taxon>
        <taxon>Chordata</taxon>
        <taxon>Craniata</taxon>
        <taxon>Vertebrata</taxon>
        <taxon>Euteleostomi</taxon>
        <taxon>Mammalia</taxon>
        <taxon>Eutheria</taxon>
        <taxon>Euarchontoglires</taxon>
        <taxon>Primates</taxon>
        <taxon>Haplorrhini</taxon>
        <taxon>Catarrhini</taxon>
        <taxon>Cercopithecidae</taxon>
        <taxon>Cercopithecinae</taxon>
        <taxon>Macaca</taxon>
    </lineage>
</organism>
<dbReference type="EMBL" id="DQ148235">
    <property type="protein sequence ID" value="AAZ81028.1"/>
    <property type="molecule type" value="mRNA"/>
</dbReference>
<feature type="non-terminal residue" evidence="2">
    <location>
        <position position="1"/>
    </location>
</feature>
<feature type="compositionally biased region" description="Basic and acidic residues" evidence="1">
    <location>
        <begin position="1"/>
        <end position="16"/>
    </location>
</feature>
<sequence>VHELQKSRTALNKEEVGDLNSGPSTHFINSNHLLGIRGSAA</sequence>
<name>Q3YAG6_MACMU</name>
<accession>Q3YAG6</accession>